<reference evidence="3 4" key="1">
    <citation type="submission" date="2018-05" db="EMBL/GenBank/DDBJ databases">
        <title>Genomic Encyclopedia of Type Strains, Phase IV (KMG-IV): sequencing the most valuable type-strain genomes for metagenomic binning, comparative biology and taxonomic classification.</title>
        <authorList>
            <person name="Goeker M."/>
        </authorList>
    </citation>
    <scope>NUCLEOTIDE SEQUENCE [LARGE SCALE GENOMIC DNA]</scope>
    <source>
        <strain evidence="3 4">DSM 2626</strain>
    </source>
</reference>
<comment type="similarity">
    <text evidence="1">Belongs to the short-chain dehydrogenases/reductases (SDR) family.</text>
</comment>
<protein>
    <submittedName>
        <fullName evidence="3">Glucose 1-dehydrogenase</fullName>
    </submittedName>
</protein>
<keyword evidence="2" id="KW-0560">Oxidoreductase</keyword>
<dbReference type="PRINTS" id="PR00080">
    <property type="entry name" value="SDRFAMILY"/>
</dbReference>
<dbReference type="PRINTS" id="PR00081">
    <property type="entry name" value="GDHRDH"/>
</dbReference>
<dbReference type="CDD" id="cd05347">
    <property type="entry name" value="Ga5DH-like_SDR_c"/>
    <property type="match status" value="1"/>
</dbReference>
<evidence type="ECO:0000313" key="3">
    <source>
        <dbReference type="EMBL" id="PWJ95023.1"/>
    </source>
</evidence>
<accession>A0A8E2WIF0</accession>
<gene>
    <name evidence="3" type="ORF">C8D77_1011711</name>
</gene>
<evidence type="ECO:0000256" key="1">
    <source>
        <dbReference type="ARBA" id="ARBA00006484"/>
    </source>
</evidence>
<name>A0A8E2WIF0_RHILI</name>
<dbReference type="GeneID" id="61051031"/>
<dbReference type="PANTHER" id="PTHR43669:SF14">
    <property type="entry name" value="OXIDOREDUCTASE"/>
    <property type="match status" value="1"/>
</dbReference>
<dbReference type="Gene3D" id="3.40.50.720">
    <property type="entry name" value="NAD(P)-binding Rossmann-like Domain"/>
    <property type="match status" value="1"/>
</dbReference>
<dbReference type="InterPro" id="IPR036291">
    <property type="entry name" value="NAD(P)-bd_dom_sf"/>
</dbReference>
<dbReference type="RefSeq" id="WP_109661045.1">
    <property type="nucleotide sequence ID" value="NZ_QGGH01000001.1"/>
</dbReference>
<dbReference type="GO" id="GO:0016491">
    <property type="term" value="F:oxidoreductase activity"/>
    <property type="evidence" value="ECO:0007669"/>
    <property type="project" value="UniProtKB-KW"/>
</dbReference>
<evidence type="ECO:0000313" key="4">
    <source>
        <dbReference type="Proteomes" id="UP000245631"/>
    </source>
</evidence>
<comment type="caution">
    <text evidence="3">The sequence shown here is derived from an EMBL/GenBank/DDBJ whole genome shotgun (WGS) entry which is preliminary data.</text>
</comment>
<evidence type="ECO:0000256" key="2">
    <source>
        <dbReference type="ARBA" id="ARBA00023002"/>
    </source>
</evidence>
<dbReference type="InterPro" id="IPR020904">
    <property type="entry name" value="Sc_DH/Rdtase_CS"/>
</dbReference>
<dbReference type="PANTHER" id="PTHR43669">
    <property type="entry name" value="5-KETO-D-GLUCONATE 5-REDUCTASE"/>
    <property type="match status" value="1"/>
</dbReference>
<dbReference type="InterPro" id="IPR002347">
    <property type="entry name" value="SDR_fam"/>
</dbReference>
<proteinExistence type="inferred from homology"/>
<dbReference type="Proteomes" id="UP000245631">
    <property type="component" value="Unassembled WGS sequence"/>
</dbReference>
<dbReference type="Pfam" id="PF13561">
    <property type="entry name" value="adh_short_C2"/>
    <property type="match status" value="1"/>
</dbReference>
<dbReference type="FunFam" id="3.40.50.720:FF:000084">
    <property type="entry name" value="Short-chain dehydrogenase reductase"/>
    <property type="match status" value="1"/>
</dbReference>
<dbReference type="NCBIfam" id="NF005711">
    <property type="entry name" value="PRK07523.1"/>
    <property type="match status" value="1"/>
</dbReference>
<dbReference type="PROSITE" id="PS00061">
    <property type="entry name" value="ADH_SHORT"/>
    <property type="match status" value="1"/>
</dbReference>
<dbReference type="EMBL" id="QGGH01000001">
    <property type="protein sequence ID" value="PWJ95023.1"/>
    <property type="molecule type" value="Genomic_DNA"/>
</dbReference>
<dbReference type="SUPFAM" id="SSF51735">
    <property type="entry name" value="NAD(P)-binding Rossmann-fold domains"/>
    <property type="match status" value="1"/>
</dbReference>
<dbReference type="AlphaFoldDB" id="A0A8E2WIF0"/>
<organism evidence="3 4">
    <name type="scientific">Rhizobium loti</name>
    <name type="common">Mesorhizobium loti</name>
    <dbReference type="NCBI Taxonomy" id="381"/>
    <lineage>
        <taxon>Bacteria</taxon>
        <taxon>Pseudomonadati</taxon>
        <taxon>Pseudomonadota</taxon>
        <taxon>Alphaproteobacteria</taxon>
        <taxon>Hyphomicrobiales</taxon>
        <taxon>Phyllobacteriaceae</taxon>
        <taxon>Mesorhizobium</taxon>
    </lineage>
</organism>
<sequence>MANSLFSLEGRLALITGSGQGIGFALARGLAEHGASVVLNGRDAARIDSAVEKLRAAGFKAHASTFDVTDFEAVNAGVARIEAEIGAIDILVNNAGVQFRAPLEDFPEEQWERLFKTNVSGPFHAGKAVARNMIPRGKGKIINIGSVQSELARPNIAPYTATKGAIRNLTKGMCADWAKHGLQINAIAPGYFRTEMNQALVDNPEFSAWLEKRTPAGRWGNVNELIGAAVFLASDASSFVNGHTLYVDGGMTASV</sequence>